<feature type="compositionally biased region" description="Polar residues" evidence="9">
    <location>
        <begin position="68"/>
        <end position="91"/>
    </location>
</feature>
<feature type="compositionally biased region" description="Polar residues" evidence="9">
    <location>
        <begin position="411"/>
        <end position="424"/>
    </location>
</feature>
<evidence type="ECO:0000256" key="3">
    <source>
        <dbReference type="ARBA" id="ARBA00022553"/>
    </source>
</evidence>
<protein>
    <submittedName>
        <fullName evidence="12">LOW QUALITY PROTEIN: BCL-6 corepressor-like protein 1</fullName>
    </submittedName>
</protein>
<keyword evidence="11" id="KW-1185">Reference proteome</keyword>
<evidence type="ECO:0000313" key="11">
    <source>
        <dbReference type="Proteomes" id="UP000504630"/>
    </source>
</evidence>
<comment type="similarity">
    <text evidence="7">Belongs to the BCOR family.</text>
</comment>
<dbReference type="PROSITE" id="PS50088">
    <property type="entry name" value="ANK_REPEAT"/>
    <property type="match status" value="2"/>
</dbReference>
<evidence type="ECO:0000256" key="5">
    <source>
        <dbReference type="ARBA" id="ARBA00022843"/>
    </source>
</evidence>
<organism evidence="11 12">
    <name type="scientific">Cottoperca gobio</name>
    <name type="common">Frogmouth</name>
    <name type="synonym">Aphritis gobio</name>
    <dbReference type="NCBI Taxonomy" id="56716"/>
    <lineage>
        <taxon>Eukaryota</taxon>
        <taxon>Metazoa</taxon>
        <taxon>Chordata</taxon>
        <taxon>Craniata</taxon>
        <taxon>Vertebrata</taxon>
        <taxon>Euteleostomi</taxon>
        <taxon>Actinopterygii</taxon>
        <taxon>Neopterygii</taxon>
        <taxon>Teleostei</taxon>
        <taxon>Neoteleostei</taxon>
        <taxon>Acanthomorphata</taxon>
        <taxon>Eupercaria</taxon>
        <taxon>Perciformes</taxon>
        <taxon>Notothenioidei</taxon>
        <taxon>Bovichtidae</taxon>
        <taxon>Cottoperca</taxon>
    </lineage>
</organism>
<dbReference type="GO" id="GO:0000122">
    <property type="term" value="P:negative regulation of transcription by RNA polymerase II"/>
    <property type="evidence" value="ECO:0007669"/>
    <property type="project" value="TreeGrafter"/>
</dbReference>
<feature type="region of interest" description="Disordered" evidence="9">
    <location>
        <begin position="362"/>
        <end position="387"/>
    </location>
</feature>
<comment type="subcellular location">
    <subcellularLocation>
        <location evidence="1">Nucleus</location>
    </subcellularLocation>
</comment>
<evidence type="ECO:0000259" key="10">
    <source>
        <dbReference type="Pfam" id="PF16553"/>
    </source>
</evidence>
<feature type="compositionally biased region" description="Polar residues" evidence="9">
    <location>
        <begin position="878"/>
        <end position="891"/>
    </location>
</feature>
<feature type="compositionally biased region" description="Pro residues" evidence="9">
    <location>
        <begin position="966"/>
        <end position="986"/>
    </location>
</feature>
<dbReference type="SMART" id="SM00248">
    <property type="entry name" value="ANK"/>
    <property type="match status" value="3"/>
</dbReference>
<evidence type="ECO:0000256" key="8">
    <source>
        <dbReference type="PROSITE-ProRule" id="PRU00023"/>
    </source>
</evidence>
<dbReference type="Gene3D" id="1.25.40.20">
    <property type="entry name" value="Ankyrin repeat-containing domain"/>
    <property type="match status" value="1"/>
</dbReference>
<feature type="compositionally biased region" description="Basic and acidic residues" evidence="9">
    <location>
        <begin position="92"/>
        <end position="109"/>
    </location>
</feature>
<dbReference type="GeneID" id="115014835"/>
<feature type="repeat" description="ANK" evidence="8">
    <location>
        <begin position="1271"/>
        <end position="1303"/>
    </location>
</feature>
<dbReference type="Pfam" id="PF16553">
    <property type="entry name" value="PUFD"/>
    <property type="match status" value="1"/>
</dbReference>
<dbReference type="Gene3D" id="3.10.260.40">
    <property type="entry name" value="BCL-6 corepressor, PCGF1 binding domain"/>
    <property type="match status" value="1"/>
</dbReference>
<feature type="region of interest" description="Disordered" evidence="9">
    <location>
        <begin position="231"/>
        <end position="262"/>
    </location>
</feature>
<dbReference type="InterPro" id="IPR032365">
    <property type="entry name" value="PUFD"/>
</dbReference>
<keyword evidence="2" id="KW-1017">Isopeptide bond</keyword>
<feature type="compositionally biased region" description="Polar residues" evidence="9">
    <location>
        <begin position="746"/>
        <end position="756"/>
    </location>
</feature>
<evidence type="ECO:0000256" key="7">
    <source>
        <dbReference type="ARBA" id="ARBA00034703"/>
    </source>
</evidence>
<dbReference type="InterPro" id="IPR047144">
    <property type="entry name" value="BCOR-like"/>
</dbReference>
<dbReference type="PANTHER" id="PTHR24117:SF6">
    <property type="entry name" value="BCL-6 COREPRESSOR-LIKE PROTEIN 1"/>
    <property type="match status" value="1"/>
</dbReference>
<feature type="domain" description="BCL-6 corepressor PCGF1 binding" evidence="10">
    <location>
        <begin position="1381"/>
        <end position="1503"/>
    </location>
</feature>
<feature type="compositionally biased region" description="Basic and acidic residues" evidence="9">
    <location>
        <begin position="1040"/>
        <end position="1059"/>
    </location>
</feature>
<evidence type="ECO:0000313" key="12">
    <source>
        <dbReference type="RefSeq" id="XP_029297782.1"/>
    </source>
</evidence>
<feature type="region of interest" description="Disordered" evidence="9">
    <location>
        <begin position="1"/>
        <end position="149"/>
    </location>
</feature>
<feature type="compositionally biased region" description="Polar residues" evidence="9">
    <location>
        <begin position="912"/>
        <end position="942"/>
    </location>
</feature>
<dbReference type="Pfam" id="PF12796">
    <property type="entry name" value="Ank_2"/>
    <property type="match status" value="1"/>
</dbReference>
<feature type="compositionally biased region" description="Polar residues" evidence="9">
    <location>
        <begin position="1090"/>
        <end position="1102"/>
    </location>
</feature>
<feature type="compositionally biased region" description="Low complexity" evidence="9">
    <location>
        <begin position="1165"/>
        <end position="1177"/>
    </location>
</feature>
<feature type="region of interest" description="Disordered" evidence="9">
    <location>
        <begin position="693"/>
        <end position="1194"/>
    </location>
</feature>
<dbReference type="CTD" id="63035"/>
<keyword evidence="8" id="KW-0040">ANK repeat</keyword>
<proteinExistence type="inferred from homology"/>
<dbReference type="InterPro" id="IPR002110">
    <property type="entry name" value="Ankyrin_rpt"/>
</dbReference>
<feature type="compositionally biased region" description="Polar residues" evidence="9">
    <location>
        <begin position="132"/>
        <end position="149"/>
    </location>
</feature>
<keyword evidence="3" id="KW-0597">Phosphoprotein</keyword>
<dbReference type="Proteomes" id="UP000504630">
    <property type="component" value="Chromosome 10"/>
</dbReference>
<evidence type="ECO:0000256" key="1">
    <source>
        <dbReference type="ARBA" id="ARBA00004123"/>
    </source>
</evidence>
<dbReference type="InParanoid" id="A0A6J2QKC4"/>
<feature type="compositionally biased region" description="Acidic residues" evidence="9">
    <location>
        <begin position="1469"/>
        <end position="1479"/>
    </location>
</feature>
<dbReference type="PROSITE" id="PS50297">
    <property type="entry name" value="ANK_REP_REGION"/>
    <property type="match status" value="2"/>
</dbReference>
<feature type="compositionally biased region" description="Basic and acidic residues" evidence="9">
    <location>
        <begin position="1121"/>
        <end position="1130"/>
    </location>
</feature>
<evidence type="ECO:0000256" key="6">
    <source>
        <dbReference type="ARBA" id="ARBA00023242"/>
    </source>
</evidence>
<dbReference type="RefSeq" id="XP_029297782.1">
    <property type="nucleotide sequence ID" value="XM_029441922.1"/>
</dbReference>
<evidence type="ECO:0000256" key="2">
    <source>
        <dbReference type="ARBA" id="ARBA00022499"/>
    </source>
</evidence>
<feature type="compositionally biased region" description="Basic and acidic residues" evidence="9">
    <location>
        <begin position="834"/>
        <end position="855"/>
    </location>
</feature>
<keyword evidence="6" id="KW-0539">Nucleus</keyword>
<dbReference type="PANTHER" id="PTHR24117">
    <property type="entry name" value="AGAP007537-PB"/>
    <property type="match status" value="1"/>
</dbReference>
<name>A0A6J2QKC4_COTGO</name>
<dbReference type="KEGG" id="cgob:115014835"/>
<dbReference type="GO" id="GO:0005634">
    <property type="term" value="C:nucleus"/>
    <property type="evidence" value="ECO:0007669"/>
    <property type="project" value="UniProtKB-SubCell"/>
</dbReference>
<keyword evidence="4" id="KW-0677">Repeat</keyword>
<gene>
    <name evidence="12" type="primary">bcorl1</name>
</gene>
<dbReference type="InterPro" id="IPR036770">
    <property type="entry name" value="Ankyrin_rpt-contain_sf"/>
</dbReference>
<feature type="compositionally biased region" description="Polar residues" evidence="9">
    <location>
        <begin position="579"/>
        <end position="608"/>
    </location>
</feature>
<feature type="compositionally biased region" description="Polar residues" evidence="9">
    <location>
        <begin position="1069"/>
        <end position="1078"/>
    </location>
</feature>
<feature type="compositionally biased region" description="Low complexity" evidence="9">
    <location>
        <begin position="243"/>
        <end position="259"/>
    </location>
</feature>
<dbReference type="OrthoDB" id="3666223at2759"/>
<feature type="region of interest" description="Disordered" evidence="9">
    <location>
        <begin position="411"/>
        <end position="443"/>
    </location>
</feature>
<sequence>MQVDPTLMNVGDGGTVSREISAPNKASASMVGNPPQTLPPEFRGDVTLSQQNKTTPTTDCKTAKACLDNSNYNHSPELSPPQQANNAPTSGSEKRADKRPEAPKLKDDGAGVFPTPQWSSGVKVSREDSLNPCHSNVTSSKKSHPQTQSVQSVAPGFQCSSMFKQVQPVAFLPSTNFPSPLCKITLPPALGQIAALREATANQFQKEIQPQSSGAGGTPLMRTYPYPFSVGRTPAAEKKAGTSSSKLKSNHSSNKNAKSVGEHKSLASVVASPAIPLPLQHPSLTPAVPTHYTLSPTAAICCGSALASIASQSRLLNHVEKSNSIDKTAMGSLKPAAPSASEDHTACSVEPRDVPLDLSAKSKRPKCINDPPVTMVEPHNESNQRDFLNSTRTHSTTYSSAVQYPILPNTHRNGSHQKQINRPPNHQVPEPKPTWSKGSSQDSIKNIPGTYVGVASPILASTLRGKDGKGAFADEFQSFAKQEFISIIDQGEHLASGGKKPSCPMKGNQHAHSVKHVKNTSTAITKNCPSKGALTTALSSSASAQTPQKSGAGKTAVPYSTSVVNPAWQQPPHLPHQAASVQRKITQGSPKMKGTTATERSKFQSSHHSTSKPEDDKWERMKSPLSNLVSIVKQQALETTAPTGEGNTQASPVASRKADVLNPLSGSQDTQSKHASAFEYPPYWSVEEWAGVPSQGDSTQAMKRHEKANATEPLENNTELNSSQGEHTGLQAKQSTTKPAGKSHLFGSNASTNGNRMESKLAQVLEGEMLKRESEPSNSPPSEKLEGMVASILTGQCPAGGDKFEKKTNGTKEESPTKAKAAAVKQKKASPKKPAKEKSPPDSSKKAAGKKKQDTEITPTKVSCQKKQKKQCAPVLEQSLSAGKLSPQSKEATARDKISPNNVEPPTRNKSDCGSSVQSVETPASLNRSAISSKESDATGSSFPRLRRGRRRADEARLDLWGFATPSPPPPQMPPPPVSPSPPVTPAQPARRPRGRPRSNPLPERVCQGKGKTASAECDTPAPKKRRRCRSKKYQTGDYITEKDKLEDGEHLEESDSLRQDSGVPADPQSDQCPSPTACSPEPPLRKPSFTRSGSVRYQDSEVSPECNDKPSGKRKFKSKHLSDNDEQKIKTKRSSLGKRAASLPPDDDGADVKKTESPPPTPKSLPLSPSIKKVSSGRSSGPESLPKKPVPPEVRRLIVNKNAGETLLQRAARLGYQDVVQYCLEKDIREVNRRDNAGYTALHEASSRGWTQIVQMLLKHGADVNCSAQDGTRPLHDAVASDNLPIVWLLLNHGADPTLATYSGHTPVKLAHSPSMKTFLTEYFTDLEGRKEQDSSLPWDFFSSSLFETDQEPCWDFLLSEENQELEEDATGKTEPDSDKDCLLFEFSSEPLLPCYHVQVSLAQGFCNWFLLTDVLKRLKMSVRIFRARYPHLEVVNLLRAELSRQVSISQVSSALASPCKGKNKDKEEEEKEEEEERLVDLVRCVPELQRLLGSSIHILQEDEEEETLTNTGKHCSR</sequence>
<feature type="compositionally biased region" description="Polar residues" evidence="9">
    <location>
        <begin position="714"/>
        <end position="738"/>
    </location>
</feature>
<feature type="region of interest" description="Disordered" evidence="9">
    <location>
        <begin position="565"/>
        <end position="620"/>
    </location>
</feature>
<reference evidence="12" key="1">
    <citation type="submission" date="2025-08" db="UniProtKB">
        <authorList>
            <consortium name="RefSeq"/>
        </authorList>
    </citation>
    <scope>IDENTIFICATION</scope>
</reference>
<dbReference type="FunFam" id="1.25.40.20:FF:000032">
    <property type="entry name" value="BCL-6 corepressor isoform X1"/>
    <property type="match status" value="1"/>
</dbReference>
<evidence type="ECO:0000256" key="4">
    <source>
        <dbReference type="ARBA" id="ARBA00022737"/>
    </source>
</evidence>
<evidence type="ECO:0000256" key="9">
    <source>
        <dbReference type="SAM" id="MobiDB-lite"/>
    </source>
</evidence>
<feature type="repeat" description="ANK" evidence="8">
    <location>
        <begin position="1238"/>
        <end position="1270"/>
    </location>
</feature>
<feature type="compositionally biased region" description="Basic residues" evidence="9">
    <location>
        <begin position="1023"/>
        <end position="1033"/>
    </location>
</feature>
<dbReference type="InterPro" id="IPR038227">
    <property type="entry name" value="PUFD_som_sf"/>
</dbReference>
<dbReference type="SUPFAM" id="SSF48403">
    <property type="entry name" value="Ankyrin repeat"/>
    <property type="match status" value="1"/>
</dbReference>
<feature type="region of interest" description="Disordered" evidence="9">
    <location>
        <begin position="492"/>
        <end position="518"/>
    </location>
</feature>
<dbReference type="GO" id="GO:0003714">
    <property type="term" value="F:transcription corepressor activity"/>
    <property type="evidence" value="ECO:0007669"/>
    <property type="project" value="TreeGrafter"/>
</dbReference>
<accession>A0A6J2QKC4</accession>
<feature type="region of interest" description="Disordered" evidence="9">
    <location>
        <begin position="1459"/>
        <end position="1479"/>
    </location>
</feature>
<feature type="compositionally biased region" description="Basic and acidic residues" evidence="9">
    <location>
        <begin position="611"/>
        <end position="620"/>
    </location>
</feature>
<feature type="compositionally biased region" description="Basic and acidic residues" evidence="9">
    <location>
        <begin position="802"/>
        <end position="817"/>
    </location>
</feature>
<feature type="compositionally biased region" description="Polar residues" evidence="9">
    <location>
        <begin position="47"/>
        <end position="60"/>
    </location>
</feature>
<keyword evidence="5" id="KW-0832">Ubl conjugation</keyword>